<comment type="caution">
    <text evidence="2">The sequence shown here is derived from an EMBL/GenBank/DDBJ whole genome shotgun (WGS) entry which is preliminary data.</text>
</comment>
<dbReference type="RefSeq" id="WP_209404939.1">
    <property type="nucleotide sequence ID" value="NZ_JAGIYQ010000005.1"/>
</dbReference>
<feature type="transmembrane region" description="Helical" evidence="1">
    <location>
        <begin position="31"/>
        <end position="48"/>
    </location>
</feature>
<dbReference type="Proteomes" id="UP000682134">
    <property type="component" value="Unassembled WGS sequence"/>
</dbReference>
<evidence type="ECO:0000256" key="1">
    <source>
        <dbReference type="SAM" id="Phobius"/>
    </source>
</evidence>
<dbReference type="EMBL" id="JAGIYQ010000005">
    <property type="protein sequence ID" value="MBP0725410.1"/>
    <property type="molecule type" value="Genomic_DNA"/>
</dbReference>
<protein>
    <submittedName>
        <fullName evidence="2">Uncharacterized protein</fullName>
    </submittedName>
</protein>
<sequence length="140" mass="16446">MSEFFYVICASFVLFFLLFFTNLQLTKVGKIIVFCISIGFSELCHFLSSTYNLYESLAICFILMLATSYLLQNKLNHLIFLQKQQVSKLIIETSRSIKNTNQKNLKNQTNGFFEKDMNDVRNIEELFEKDNQQIRKETVL</sequence>
<gene>
    <name evidence="2" type="ORF">J5Y03_09440</name>
</gene>
<feature type="transmembrane region" description="Helical" evidence="1">
    <location>
        <begin position="6"/>
        <end position="24"/>
    </location>
</feature>
<proteinExistence type="predicted"/>
<name>A0A940NJ94_9BACI</name>
<organism evidence="2 3">
    <name type="scientific">Gottfriedia endophytica</name>
    <dbReference type="NCBI Taxonomy" id="2820819"/>
    <lineage>
        <taxon>Bacteria</taxon>
        <taxon>Bacillati</taxon>
        <taxon>Bacillota</taxon>
        <taxon>Bacilli</taxon>
        <taxon>Bacillales</taxon>
        <taxon>Bacillaceae</taxon>
        <taxon>Gottfriedia</taxon>
    </lineage>
</organism>
<keyword evidence="1" id="KW-0812">Transmembrane</keyword>
<keyword evidence="1" id="KW-0472">Membrane</keyword>
<feature type="transmembrane region" description="Helical" evidence="1">
    <location>
        <begin position="54"/>
        <end position="71"/>
    </location>
</feature>
<evidence type="ECO:0000313" key="3">
    <source>
        <dbReference type="Proteomes" id="UP000682134"/>
    </source>
</evidence>
<evidence type="ECO:0000313" key="2">
    <source>
        <dbReference type="EMBL" id="MBP0725410.1"/>
    </source>
</evidence>
<dbReference type="AlphaFoldDB" id="A0A940NJ94"/>
<keyword evidence="3" id="KW-1185">Reference proteome</keyword>
<reference evidence="2" key="1">
    <citation type="submission" date="2021-04" db="EMBL/GenBank/DDBJ databases">
        <title>Genome seq and assembly of Bacillus sp.</title>
        <authorList>
            <person name="Chhetri G."/>
        </authorList>
    </citation>
    <scope>NUCLEOTIDE SEQUENCE</scope>
    <source>
        <strain evidence="2">RG28</strain>
    </source>
</reference>
<keyword evidence="1" id="KW-1133">Transmembrane helix</keyword>
<accession>A0A940NJ94</accession>